<dbReference type="InterPro" id="IPR000160">
    <property type="entry name" value="GGDEF_dom"/>
</dbReference>
<dbReference type="AlphaFoldDB" id="A0A1G6UB73"/>
<dbReference type="Pfam" id="PF00990">
    <property type="entry name" value="GGDEF"/>
    <property type="match status" value="1"/>
</dbReference>
<dbReference type="PANTHER" id="PTHR45138">
    <property type="entry name" value="REGULATORY COMPONENTS OF SENSORY TRANSDUCTION SYSTEM"/>
    <property type="match status" value="1"/>
</dbReference>
<dbReference type="GO" id="GO:0043709">
    <property type="term" value="P:cell adhesion involved in single-species biofilm formation"/>
    <property type="evidence" value="ECO:0007669"/>
    <property type="project" value="TreeGrafter"/>
</dbReference>
<reference evidence="4 5" key="1">
    <citation type="submission" date="2016-10" db="EMBL/GenBank/DDBJ databases">
        <authorList>
            <person name="de Groot N.N."/>
        </authorList>
    </citation>
    <scope>NUCLEOTIDE SEQUENCE [LARGE SCALE GENOMIC DNA]</scope>
    <source>
        <strain evidence="4 5">DSM 16619</strain>
    </source>
</reference>
<dbReference type="STRING" id="187868.SAMN05192589_10639"/>
<dbReference type="EMBL" id="FMZC01000006">
    <property type="protein sequence ID" value="SDD38563.1"/>
    <property type="molecule type" value="Genomic_DNA"/>
</dbReference>
<dbReference type="PANTHER" id="PTHR45138:SF9">
    <property type="entry name" value="DIGUANYLATE CYCLASE DGCM-RELATED"/>
    <property type="match status" value="1"/>
</dbReference>
<dbReference type="GO" id="GO:1902201">
    <property type="term" value="P:negative regulation of bacterial-type flagellum-dependent cell motility"/>
    <property type="evidence" value="ECO:0007669"/>
    <property type="project" value="TreeGrafter"/>
</dbReference>
<keyword evidence="5" id="KW-1185">Reference proteome</keyword>
<dbReference type="Proteomes" id="UP000198781">
    <property type="component" value="Unassembled WGS sequence"/>
</dbReference>
<dbReference type="EC" id="2.7.7.65" evidence="1"/>
<comment type="catalytic activity">
    <reaction evidence="2">
        <text>2 GTP = 3',3'-c-di-GMP + 2 diphosphate</text>
        <dbReference type="Rhea" id="RHEA:24898"/>
        <dbReference type="ChEBI" id="CHEBI:33019"/>
        <dbReference type="ChEBI" id="CHEBI:37565"/>
        <dbReference type="ChEBI" id="CHEBI:58805"/>
        <dbReference type="EC" id="2.7.7.65"/>
    </reaction>
</comment>
<feature type="domain" description="GGDEF" evidence="3">
    <location>
        <begin position="75"/>
        <end position="210"/>
    </location>
</feature>
<organism evidence="4 5">
    <name type="scientific">Paracidovorax valerianellae</name>
    <dbReference type="NCBI Taxonomy" id="187868"/>
    <lineage>
        <taxon>Bacteria</taxon>
        <taxon>Pseudomonadati</taxon>
        <taxon>Pseudomonadota</taxon>
        <taxon>Betaproteobacteria</taxon>
        <taxon>Burkholderiales</taxon>
        <taxon>Comamonadaceae</taxon>
        <taxon>Paracidovorax</taxon>
    </lineage>
</organism>
<evidence type="ECO:0000256" key="2">
    <source>
        <dbReference type="ARBA" id="ARBA00034247"/>
    </source>
</evidence>
<dbReference type="SUPFAM" id="SSF55073">
    <property type="entry name" value="Nucleotide cyclase"/>
    <property type="match status" value="1"/>
</dbReference>
<evidence type="ECO:0000313" key="5">
    <source>
        <dbReference type="Proteomes" id="UP000198781"/>
    </source>
</evidence>
<name>A0A1G6UB73_9BURK</name>
<sequence>MNLRDLRLTTAHALVAQAAGSEAALPSDTPLHYLQGLIDGLCELSLKDPLTGLANRRHFRTVLEREIDRVTRAGEAALLLMLDIDNFKRVNDTYGHLAGDIVLQSVARTLNGCVRPMDTLARYGGEEFAVVLPACQAGFGRVVAERIRRAIERTPVRISPSVELNVTVSVGGAFALQWIRSTTLLWSERADSQLYKAKMAGRNRVSIEEQPDSTVSAEEKSLLFGPLYTPSGWGDLPPPMDSTGSAY</sequence>
<dbReference type="FunFam" id="3.30.70.270:FF:000001">
    <property type="entry name" value="Diguanylate cyclase domain protein"/>
    <property type="match status" value="1"/>
</dbReference>
<accession>A0A1G6UB73</accession>
<dbReference type="NCBIfam" id="TIGR00254">
    <property type="entry name" value="GGDEF"/>
    <property type="match status" value="1"/>
</dbReference>
<dbReference type="InterPro" id="IPR043128">
    <property type="entry name" value="Rev_trsase/Diguanyl_cyclase"/>
</dbReference>
<protein>
    <recommendedName>
        <fullName evidence="1">diguanylate cyclase</fullName>
        <ecNumber evidence="1">2.7.7.65</ecNumber>
    </recommendedName>
</protein>
<evidence type="ECO:0000313" key="4">
    <source>
        <dbReference type="EMBL" id="SDD38563.1"/>
    </source>
</evidence>
<gene>
    <name evidence="4" type="ORF">SAMN05192589_10639</name>
</gene>
<dbReference type="CDD" id="cd01949">
    <property type="entry name" value="GGDEF"/>
    <property type="match status" value="1"/>
</dbReference>
<evidence type="ECO:0000256" key="1">
    <source>
        <dbReference type="ARBA" id="ARBA00012528"/>
    </source>
</evidence>
<dbReference type="SMART" id="SM00267">
    <property type="entry name" value="GGDEF"/>
    <property type="match status" value="1"/>
</dbReference>
<dbReference type="GO" id="GO:0005886">
    <property type="term" value="C:plasma membrane"/>
    <property type="evidence" value="ECO:0007669"/>
    <property type="project" value="TreeGrafter"/>
</dbReference>
<dbReference type="PROSITE" id="PS50887">
    <property type="entry name" value="GGDEF"/>
    <property type="match status" value="1"/>
</dbReference>
<dbReference type="GO" id="GO:0052621">
    <property type="term" value="F:diguanylate cyclase activity"/>
    <property type="evidence" value="ECO:0007669"/>
    <property type="project" value="UniProtKB-EC"/>
</dbReference>
<dbReference type="InterPro" id="IPR029787">
    <property type="entry name" value="Nucleotide_cyclase"/>
</dbReference>
<proteinExistence type="predicted"/>
<evidence type="ECO:0000259" key="3">
    <source>
        <dbReference type="PROSITE" id="PS50887"/>
    </source>
</evidence>
<dbReference type="InterPro" id="IPR050469">
    <property type="entry name" value="Diguanylate_Cyclase"/>
</dbReference>
<dbReference type="Gene3D" id="3.30.70.270">
    <property type="match status" value="1"/>
</dbReference>